<dbReference type="Proteomes" id="UP000704712">
    <property type="component" value="Unassembled WGS sequence"/>
</dbReference>
<evidence type="ECO:0000313" key="2">
    <source>
        <dbReference type="Proteomes" id="UP000704712"/>
    </source>
</evidence>
<feature type="non-terminal residue" evidence="1">
    <location>
        <position position="1"/>
    </location>
</feature>
<sequence>VVDLVLSRFTDGEKKAAIARTSPVHLRTLCRLIKRSSGISYSYSGPSRPGPKTVMPVELGRDLVKWISALQRCGMPVGRNNIIAKVSACIARVRKAVEMESVSVLFYTLAKLFIEMKFISKLLLEPQKASVLKRFGAKVDIFREECGAPSKNRGAHCGQSTYWSRDTAWLFTCLSKFYKMDLF</sequence>
<dbReference type="AlphaFoldDB" id="A0A8S9V8I8"/>
<proteinExistence type="predicted"/>
<organism evidence="1 2">
    <name type="scientific">Phytophthora infestans</name>
    <name type="common">Potato late blight agent</name>
    <name type="synonym">Botrytis infestans</name>
    <dbReference type="NCBI Taxonomy" id="4787"/>
    <lineage>
        <taxon>Eukaryota</taxon>
        <taxon>Sar</taxon>
        <taxon>Stramenopiles</taxon>
        <taxon>Oomycota</taxon>
        <taxon>Peronosporomycetes</taxon>
        <taxon>Peronosporales</taxon>
        <taxon>Peronosporaceae</taxon>
        <taxon>Phytophthora</taxon>
    </lineage>
</organism>
<reference evidence="1" key="1">
    <citation type="submission" date="2020-03" db="EMBL/GenBank/DDBJ databases">
        <title>Hybrid Assembly of Korean Phytophthora infestans isolates.</title>
        <authorList>
            <person name="Prokchorchik M."/>
            <person name="Lee Y."/>
            <person name="Seo J."/>
            <person name="Cho J.-H."/>
            <person name="Park Y.-E."/>
            <person name="Jang D.-C."/>
            <person name="Im J.-S."/>
            <person name="Choi J.-G."/>
            <person name="Park H.-J."/>
            <person name="Lee G.-B."/>
            <person name="Lee Y.-G."/>
            <person name="Hong S.-Y."/>
            <person name="Cho K."/>
            <person name="Sohn K.H."/>
        </authorList>
    </citation>
    <scope>NUCLEOTIDE SEQUENCE</scope>
    <source>
        <strain evidence="1">KR_2_A2</strain>
    </source>
</reference>
<evidence type="ECO:0000313" key="1">
    <source>
        <dbReference type="EMBL" id="KAF4147702.1"/>
    </source>
</evidence>
<name>A0A8S9V8I8_PHYIN</name>
<comment type="caution">
    <text evidence="1">The sequence shown here is derived from an EMBL/GenBank/DDBJ whole genome shotgun (WGS) entry which is preliminary data.</text>
</comment>
<dbReference type="EMBL" id="JAACNO010000412">
    <property type="protein sequence ID" value="KAF4147702.1"/>
    <property type="molecule type" value="Genomic_DNA"/>
</dbReference>
<accession>A0A8S9V8I8</accession>
<gene>
    <name evidence="1" type="ORF">GN958_ATG03057</name>
</gene>
<protein>
    <submittedName>
        <fullName evidence="1">Uncharacterized protein</fullName>
    </submittedName>
</protein>